<dbReference type="NCBIfam" id="NF047445">
    <property type="entry name" value="PeroxupregLepto"/>
    <property type="match status" value="1"/>
</dbReference>
<comment type="caution">
    <text evidence="1">The sequence shown here is derived from an EMBL/GenBank/DDBJ whole genome shotgun (WGS) entry which is preliminary data.</text>
</comment>
<accession>A0A396Z2X8</accession>
<name>A0A396Z2X8_9LEPT</name>
<protein>
    <submittedName>
        <fullName evidence="1">Uncharacterized protein</fullName>
    </submittedName>
</protein>
<dbReference type="EMBL" id="QHCT01000003">
    <property type="protein sequence ID" value="RHX89839.1"/>
    <property type="molecule type" value="Genomic_DNA"/>
</dbReference>
<evidence type="ECO:0000313" key="1">
    <source>
        <dbReference type="EMBL" id="RHX89839.1"/>
    </source>
</evidence>
<gene>
    <name evidence="1" type="ORF">DLM75_12855</name>
</gene>
<dbReference type="OrthoDB" id="336959at2"/>
<reference evidence="2" key="1">
    <citation type="submission" date="2018-05" db="EMBL/GenBank/DDBJ databases">
        <title>Leptospira yasudae sp. nov. and Leptospira stimsonii sp. nov., two pathogenic species of the genus Leptospira isolated from environmental sources.</title>
        <authorList>
            <person name="Casanovas-Massana A."/>
            <person name="Hamond C."/>
            <person name="Santos L.A."/>
            <person name="Hacker K.P."/>
            <person name="Balassiano I."/>
            <person name="Medeiros M.A."/>
            <person name="Reis M.G."/>
            <person name="Ko A.I."/>
            <person name="Wunder E.A."/>
        </authorList>
    </citation>
    <scope>NUCLEOTIDE SEQUENCE [LARGE SCALE GENOMIC DNA]</scope>
    <source>
        <strain evidence="2">Yale</strain>
    </source>
</reference>
<proteinExistence type="predicted"/>
<sequence length="93" mass="10867">MIQILVRETVIEIAGKEKARIQLLPVAAFNSHEGLLEYCGKKGYRKSGSGLESEFYRDSELKEFKEQIKSYFGVEQQMKLHERFIILEQELKN</sequence>
<dbReference type="RefSeq" id="WP_118968905.1">
    <property type="nucleotide sequence ID" value="NZ_QHCT01000003.1"/>
</dbReference>
<dbReference type="AlphaFoldDB" id="A0A396Z2X8"/>
<organism evidence="1 2">
    <name type="scientific">Leptospira stimsonii</name>
    <dbReference type="NCBI Taxonomy" id="2202203"/>
    <lineage>
        <taxon>Bacteria</taxon>
        <taxon>Pseudomonadati</taxon>
        <taxon>Spirochaetota</taxon>
        <taxon>Spirochaetia</taxon>
        <taxon>Leptospirales</taxon>
        <taxon>Leptospiraceae</taxon>
        <taxon>Leptospira</taxon>
    </lineage>
</organism>
<evidence type="ECO:0000313" key="2">
    <source>
        <dbReference type="Proteomes" id="UP000265798"/>
    </source>
</evidence>
<dbReference type="Proteomes" id="UP000265798">
    <property type="component" value="Unassembled WGS sequence"/>
</dbReference>